<dbReference type="InParanoid" id="A0A194WT30"/>
<dbReference type="EMBL" id="KQ947427">
    <property type="protein sequence ID" value="KUJ11113.1"/>
    <property type="molecule type" value="Genomic_DNA"/>
</dbReference>
<dbReference type="AlphaFoldDB" id="A0A194WT30"/>
<dbReference type="GeneID" id="28819563"/>
<proteinExistence type="predicted"/>
<accession>A0A194WT30</accession>
<dbReference type="RefSeq" id="XP_018065468.1">
    <property type="nucleotide sequence ID" value="XM_018209837.1"/>
</dbReference>
<evidence type="ECO:0000313" key="2">
    <source>
        <dbReference type="Proteomes" id="UP000070700"/>
    </source>
</evidence>
<name>A0A194WT30_MOLSC</name>
<dbReference type="OrthoDB" id="1658288at2759"/>
<dbReference type="Proteomes" id="UP000070700">
    <property type="component" value="Unassembled WGS sequence"/>
</dbReference>
<evidence type="ECO:0000313" key="1">
    <source>
        <dbReference type="EMBL" id="KUJ11113.1"/>
    </source>
</evidence>
<dbReference type="KEGG" id="psco:LY89DRAFT_595046"/>
<dbReference type="InterPro" id="IPR016035">
    <property type="entry name" value="Acyl_Trfase/lysoPLipase"/>
</dbReference>
<organism evidence="1 2">
    <name type="scientific">Mollisia scopiformis</name>
    <name type="common">Conifer needle endophyte fungus</name>
    <name type="synonym">Phialocephala scopiformis</name>
    <dbReference type="NCBI Taxonomy" id="149040"/>
    <lineage>
        <taxon>Eukaryota</taxon>
        <taxon>Fungi</taxon>
        <taxon>Dikarya</taxon>
        <taxon>Ascomycota</taxon>
        <taxon>Pezizomycotina</taxon>
        <taxon>Leotiomycetes</taxon>
        <taxon>Helotiales</taxon>
        <taxon>Mollisiaceae</taxon>
        <taxon>Mollisia</taxon>
    </lineage>
</organism>
<dbReference type="Gene3D" id="3.40.1090.10">
    <property type="entry name" value="Cytosolic phospholipase A2 catalytic domain"/>
    <property type="match status" value="1"/>
</dbReference>
<gene>
    <name evidence="1" type="ORF">LY89DRAFT_595046</name>
</gene>
<reference evidence="1 2" key="1">
    <citation type="submission" date="2015-10" db="EMBL/GenBank/DDBJ databases">
        <title>Full genome of DAOMC 229536 Phialocephala scopiformis, a fungal endophyte of spruce producing the potent anti-insectan compound rugulosin.</title>
        <authorList>
            <consortium name="DOE Joint Genome Institute"/>
            <person name="Walker A.K."/>
            <person name="Frasz S.L."/>
            <person name="Seifert K.A."/>
            <person name="Miller J.D."/>
            <person name="Mondo S.J."/>
            <person name="Labutti K."/>
            <person name="Lipzen A."/>
            <person name="Dockter R."/>
            <person name="Kennedy M."/>
            <person name="Grigoriev I.V."/>
            <person name="Spatafora J.W."/>
        </authorList>
    </citation>
    <scope>NUCLEOTIDE SEQUENCE [LARGE SCALE GENOMIC DNA]</scope>
    <source>
        <strain evidence="1 2">CBS 120377</strain>
    </source>
</reference>
<sequence>MLGRLRMSLEECENAYLKLSEQISQPRHSRFSIFRATTFLRADGKFDAAILEEVIKETLAENDFPEDVL</sequence>
<keyword evidence="2" id="KW-1185">Reference proteome</keyword>
<dbReference type="SUPFAM" id="SSF52151">
    <property type="entry name" value="FabD/lysophospholipase-like"/>
    <property type="match status" value="1"/>
</dbReference>
<protein>
    <submittedName>
        <fullName evidence="1">Uncharacterized protein</fullName>
    </submittedName>
</protein>